<reference evidence="2 3" key="1">
    <citation type="journal article" date="2012" name="Stand. Genomic Sci.">
        <title>Genome sequence of the orange-pigmented seawater bacterium Owenweeksia hongkongensis type strain (UST20020801(T)).</title>
        <authorList>
            <person name="Riedel T."/>
            <person name="Held B."/>
            <person name="Nolan M."/>
            <person name="Lucas S."/>
            <person name="Lapidus A."/>
            <person name="Tice H."/>
            <person name="Del Rio T.G."/>
            <person name="Cheng J.F."/>
            <person name="Han C."/>
            <person name="Tapia R."/>
            <person name="Goodwin L.A."/>
            <person name="Pitluck S."/>
            <person name="Liolios K."/>
            <person name="Mavromatis K."/>
            <person name="Pagani I."/>
            <person name="Ivanova N."/>
            <person name="Mikhailova N."/>
            <person name="Pati A."/>
            <person name="Chen A."/>
            <person name="Palaniappan K."/>
            <person name="Rohde M."/>
            <person name="Tindall B.J."/>
            <person name="Detter J.C."/>
            <person name="Goker M."/>
            <person name="Woyke T."/>
            <person name="Bristow J."/>
            <person name="Eisen J.A."/>
            <person name="Markowitz V."/>
            <person name="Hugenholtz P."/>
            <person name="Klenk H.P."/>
            <person name="Kyrpides N.C."/>
        </authorList>
    </citation>
    <scope>NUCLEOTIDE SEQUENCE</scope>
    <source>
        <strain evidence="3">DSM 17368 / JCM 12287 / NRRL B-23963</strain>
    </source>
</reference>
<keyword evidence="3" id="KW-1185">Reference proteome</keyword>
<protein>
    <submittedName>
        <fullName evidence="2">Uncharacterized protein</fullName>
    </submittedName>
</protein>
<organism evidence="2 3">
    <name type="scientific">Owenweeksia hongkongensis (strain DSM 17368 / CIP 108786 / JCM 12287 / NRRL B-23963 / UST20020801)</name>
    <dbReference type="NCBI Taxonomy" id="926562"/>
    <lineage>
        <taxon>Bacteria</taxon>
        <taxon>Pseudomonadati</taxon>
        <taxon>Bacteroidota</taxon>
        <taxon>Flavobacteriia</taxon>
        <taxon>Flavobacteriales</taxon>
        <taxon>Owenweeksiaceae</taxon>
        <taxon>Owenweeksia</taxon>
    </lineage>
</organism>
<feature type="transmembrane region" description="Helical" evidence="1">
    <location>
        <begin position="12"/>
        <end position="31"/>
    </location>
</feature>
<dbReference type="Proteomes" id="UP000005631">
    <property type="component" value="Chromosome"/>
</dbReference>
<dbReference type="AlphaFoldDB" id="G8R8Z8"/>
<evidence type="ECO:0000313" key="2">
    <source>
        <dbReference type="EMBL" id="AEV33606.1"/>
    </source>
</evidence>
<feature type="transmembrane region" description="Helical" evidence="1">
    <location>
        <begin position="43"/>
        <end position="67"/>
    </location>
</feature>
<keyword evidence="1" id="KW-1133">Transmembrane helix</keyword>
<keyword evidence="1" id="KW-0812">Transmembrane</keyword>
<sequence length="73" mass="8466">MQTLFLKYFPVLIFVHFIVSIFMFVSVLSYFENVSLFQAGAGAVQSLFIKALFLSIANQVLPVYLYFKWSRES</sequence>
<keyword evidence="1" id="KW-0472">Membrane</keyword>
<name>G8R8Z8_OWEHD</name>
<dbReference type="STRING" id="926562.Oweho_2642"/>
<proteinExistence type="predicted"/>
<evidence type="ECO:0000313" key="3">
    <source>
        <dbReference type="Proteomes" id="UP000005631"/>
    </source>
</evidence>
<accession>G8R8Z8</accession>
<dbReference type="KEGG" id="oho:Oweho_2642"/>
<evidence type="ECO:0000256" key="1">
    <source>
        <dbReference type="SAM" id="Phobius"/>
    </source>
</evidence>
<dbReference type="HOGENOM" id="CLU_2701241_0_0_10"/>
<gene>
    <name evidence="2" type="ordered locus">Oweho_2642</name>
</gene>
<dbReference type="EMBL" id="CP003156">
    <property type="protein sequence ID" value="AEV33606.1"/>
    <property type="molecule type" value="Genomic_DNA"/>
</dbReference>